<accession>A0ABS8ZKK7</accession>
<proteinExistence type="predicted"/>
<sequence>MGTGTQRPDASSGDVVRALRSHATRFTVLADTLADVDEASAAVAWEEAVLLRCHAAVVEQLSELYDELSSRVQMWDTFAKSLRGPS</sequence>
<name>A0ABS8ZKK7_9PSEU</name>
<dbReference type="RefSeq" id="WP_233729787.1">
    <property type="nucleotide sequence ID" value="NZ_JAJVCN010000003.1"/>
</dbReference>
<dbReference type="Proteomes" id="UP001521150">
    <property type="component" value="Unassembled WGS sequence"/>
</dbReference>
<evidence type="ECO:0000313" key="2">
    <source>
        <dbReference type="Proteomes" id="UP001521150"/>
    </source>
</evidence>
<keyword evidence="2" id="KW-1185">Reference proteome</keyword>
<organism evidence="1 2">
    <name type="scientific">Kibdelosporangium philippinense</name>
    <dbReference type="NCBI Taxonomy" id="211113"/>
    <lineage>
        <taxon>Bacteria</taxon>
        <taxon>Bacillati</taxon>
        <taxon>Actinomycetota</taxon>
        <taxon>Actinomycetes</taxon>
        <taxon>Pseudonocardiales</taxon>
        <taxon>Pseudonocardiaceae</taxon>
        <taxon>Kibdelosporangium</taxon>
    </lineage>
</organism>
<evidence type="ECO:0000313" key="1">
    <source>
        <dbReference type="EMBL" id="MCE7008270.1"/>
    </source>
</evidence>
<protein>
    <submittedName>
        <fullName evidence="1">Uncharacterized protein</fullName>
    </submittedName>
</protein>
<gene>
    <name evidence="1" type="ORF">LWC34_36465</name>
</gene>
<dbReference type="EMBL" id="JAJVCN010000003">
    <property type="protein sequence ID" value="MCE7008270.1"/>
    <property type="molecule type" value="Genomic_DNA"/>
</dbReference>
<reference evidence="1 2" key="1">
    <citation type="submission" date="2021-12" db="EMBL/GenBank/DDBJ databases">
        <title>Genome sequence of Kibdelosporangium philippinense ATCC 49844.</title>
        <authorList>
            <person name="Fedorov E.A."/>
            <person name="Omeragic M."/>
            <person name="Shalygina K.F."/>
            <person name="Maclea K.S."/>
        </authorList>
    </citation>
    <scope>NUCLEOTIDE SEQUENCE [LARGE SCALE GENOMIC DNA]</scope>
    <source>
        <strain evidence="1 2">ATCC 49844</strain>
    </source>
</reference>
<comment type="caution">
    <text evidence="1">The sequence shown here is derived from an EMBL/GenBank/DDBJ whole genome shotgun (WGS) entry which is preliminary data.</text>
</comment>